<gene>
    <name evidence="3" type="ORF">BLNAU_14067</name>
</gene>
<name>A0ABQ9XH20_9EUKA</name>
<dbReference type="SUPFAM" id="SSF56112">
    <property type="entry name" value="Protein kinase-like (PK-like)"/>
    <property type="match status" value="1"/>
</dbReference>
<keyword evidence="1" id="KW-1133">Transmembrane helix</keyword>
<evidence type="ECO:0000256" key="1">
    <source>
        <dbReference type="SAM" id="Phobius"/>
    </source>
</evidence>
<keyword evidence="1" id="KW-0472">Membrane</keyword>
<accession>A0ABQ9XH20</accession>
<evidence type="ECO:0000256" key="2">
    <source>
        <dbReference type="SAM" id="SignalP"/>
    </source>
</evidence>
<dbReference type="Gene3D" id="1.10.510.10">
    <property type="entry name" value="Transferase(Phosphotransferase) domain 1"/>
    <property type="match status" value="1"/>
</dbReference>
<keyword evidence="2" id="KW-0732">Signal</keyword>
<comment type="caution">
    <text evidence="3">The sequence shown here is derived from an EMBL/GenBank/DDBJ whole genome shotgun (WGS) entry which is preliminary data.</text>
</comment>
<organism evidence="3 4">
    <name type="scientific">Blattamonas nauphoetae</name>
    <dbReference type="NCBI Taxonomy" id="2049346"/>
    <lineage>
        <taxon>Eukaryota</taxon>
        <taxon>Metamonada</taxon>
        <taxon>Preaxostyla</taxon>
        <taxon>Oxymonadida</taxon>
        <taxon>Blattamonas</taxon>
    </lineage>
</organism>
<feature type="signal peptide" evidence="2">
    <location>
        <begin position="1"/>
        <end position="19"/>
    </location>
</feature>
<keyword evidence="1" id="KW-0812">Transmembrane</keyword>
<evidence type="ECO:0000313" key="3">
    <source>
        <dbReference type="EMBL" id="KAK2950989.1"/>
    </source>
</evidence>
<dbReference type="InterPro" id="IPR011009">
    <property type="entry name" value="Kinase-like_dom_sf"/>
</dbReference>
<dbReference type="Proteomes" id="UP001281761">
    <property type="component" value="Unassembled WGS sequence"/>
</dbReference>
<evidence type="ECO:0000313" key="4">
    <source>
        <dbReference type="Proteomes" id="UP001281761"/>
    </source>
</evidence>
<feature type="transmembrane region" description="Helical" evidence="1">
    <location>
        <begin position="1966"/>
        <end position="1988"/>
    </location>
</feature>
<protein>
    <submittedName>
        <fullName evidence="3">Uncharacterized protein</fullName>
    </submittedName>
</protein>
<reference evidence="3 4" key="1">
    <citation type="journal article" date="2022" name="bioRxiv">
        <title>Genomics of Preaxostyla Flagellates Illuminates Evolutionary Transitions and the Path Towards Mitochondrial Loss.</title>
        <authorList>
            <person name="Novak L.V.F."/>
            <person name="Treitli S.C."/>
            <person name="Pyrih J."/>
            <person name="Halakuc P."/>
            <person name="Pipaliya S.V."/>
            <person name="Vacek V."/>
            <person name="Brzon O."/>
            <person name="Soukal P."/>
            <person name="Eme L."/>
            <person name="Dacks J.B."/>
            <person name="Karnkowska A."/>
            <person name="Elias M."/>
            <person name="Hampl V."/>
        </authorList>
    </citation>
    <scope>NUCLEOTIDE SEQUENCE [LARGE SCALE GENOMIC DNA]</scope>
    <source>
        <strain evidence="3">NAU3</strain>
        <tissue evidence="3">Gut</tissue>
    </source>
</reference>
<sequence>MFMSWQVLALVTVLISSHSLDHVLSLANFLSSNVHIPVSTDMFTLYTAHRSYHACNHLLISTTMALIGNNSELHHSSNIHSANSISDESMDSIKISSVNNPMCILTVRNSSLSLDSWILHADEPKTIVSYVSSSHLMIRKSEIISNIHQSPFVVSGSCGEQSTTIQIVSCSHHSTVTYLLPLVDIDCNLDRAKVNHSLFETSEEQNIRLHPERLGGDEICVICSSLDISSVHFPIGSGPLFSFGMQNEERSDMGLADVRIHTMLSSSSLLNVTSKRTPLSENENRFGSLKQQEIVGCCVSQCSNHDSGTTMLDVNLGGDLISLNTSFSSCIRESNAEVSYANKNYTKKQRLTWLDASTVTSATFTLCTFREMTAAVGSALGGAAILITSNTSLSISQCFFHLCNVTADNDDGGAVNILRPEKAKTTLVVQKSSFVQCKAIGETANFGGSIFARNCTTTQISDSFFEKSKAQHGSAVAIFNLTRATLANCSFVSCKAINAGAISFYYTVTISKLAHLCFRGCSATIVFHSKDFMFSTQTKTDVASRITFCDSTSGSPNVYFQTTNTSDSTLVPQITSTPTVEACTITFTDDEATVTVTTKEVIGGAMGILFEGCLVPRLVYVQFGVNGENSTIGTATVSSGASGILPSATYSLHSFAFPGDLHTQLFSASATLKDANTTTITVNGVMLPEGSYSMLVQSTGSPINISLPRTNSTTLTGDAPLYPSSATGRLDWSMQYEIIRVEHENGGTVSDVQRKTPLTFTTPSEQARIVSVLSRLLNGAKDEVTIVLSGFSLPSGTGSFFVKPSDGPALVEGLVTVSKATQCSAVFSVGWVENSTHLSFGKTYLVQSASSNSVSIVVDSGISFIVPSPPVITSFVLPAECPSDSFSLSVTGQNLPSPETFIVTLSSSRFFEISFVDETTGTGTIKAGLPSEIQFNTTYSIVSVTKEGEHVLLNQTSLTTPLGPTLEKVTTVLNASNKNNVIFSLTGSRMMIGQHTLSFVEQGQSTLINVSVSIDTSTTGSGEKVVFGGSKLKYGTTYTISSLTSNTLHFALDGTLTFRTPNEPARIVGIWVELDSSGNTTSITVRGRQIAKGSYTVWLNSESGPSFEISFVDEMSDERNSSISSVSIFGESAVLSFNSTYTLFSVVPTSSPSASLLINANPSSFRTPDEPARIVGIWGELASSGNTTSITVRGRQIAKASYTVKLNSESGPSFQISFLDELSDERNSSISSVSIFGESAVLSFDTTYTLFSVTPFASPSETLLIDANPNSFLIAEPARIVGIWGELDSSGNTTSITVRGRQIAKGSYTVKLNSESGPSFEISFVDELSDERNSSVSSVSIFGESAVLSFDTTYSLFSVAPSSLLSNALLIDASPNSILIAEPIRIISTFPVLSIDIQAVTVSISGRAFLFASFTAQLQITSPTTSSPFTATATRISREELEMTLPILSGTPTIQFGDKITILSMENGDNEAILDCSTFVIPQPPQVTSAECHFISSLNTTIRIELNGTDLPFHTRFLVTLDSGDSFEITFGSTLTGSTAEMTIGWPDTLQYSTTFRIVSIRNEDTTQTIFVDDPVSFSTGPVPSAIVVFCDSSSSDSSRFCGTSERPCSSMDSAWKVGAMTESLDVSIRIKVSASLSNTVSCLAHGIVVVEKGTSIEPSLRIPSSAWMGEMGMIVVSSDGLFELRDVDVVIESTQQSFVFLFASNSTLIIKDGSFVGPSNSTPSTFNENDDDDADSSVCCWETGIIQLDNCSTRIEFTQFSNLQQGGINMKGGNLSIQTSAFSGNTPNPDLASAARRNVRCSDEGSVDIKTLSGGDGTPTDPSPWTSIETCSLSGAAAKPLSPLFIPSLDSGSKSSLNKSSKSFNVTICGDSLFPCDLSLEVFEILKNKAEGNYQLIDLTKDSTISFTESTITLSLPQSSLSLEASLEWRGRLVFGNGARTTSSFCIQRNTADRFAQSVKDNMKWWIPLIVALAAASVLFIFIILCCRRHHSKTKKEEKLLNPQISEMDALPPEKIEIVEDWKSNMPHDSLLGGAQSEGPFNKADTSNDRQHSWISTLETKEMGQAESNVEGIVILDRDAMQLKPVNRKDTLYNRLHTSPKVPLAKLQTAKQIAHALTELQRMSSQLPLLSCLSSHFVLFDSNGNVELRLTDGNEGKPVDLINGAQDPPIHPQPLVPVPLHAHNHHHPSHVHWSELNTHTLTTHPSQEPSQGEGFELLRWRAPEATQNVGEPAKEFDHGKAAVFSLGLILFEIESETVPLREMDAVNANRQLGTGTLPKMELIHNVGLDELIASCLSLDPSLRPNLDSIESKLDSVEFSNPANLQIEFC</sequence>
<feature type="chain" id="PRO_5045161887" evidence="2">
    <location>
        <begin position="20"/>
        <end position="2330"/>
    </location>
</feature>
<keyword evidence="4" id="KW-1185">Reference proteome</keyword>
<dbReference type="EMBL" id="JARBJD010000126">
    <property type="protein sequence ID" value="KAK2950989.1"/>
    <property type="molecule type" value="Genomic_DNA"/>
</dbReference>
<proteinExistence type="predicted"/>